<dbReference type="EMBL" id="PDUG01000006">
    <property type="protein sequence ID" value="PIC15931.1"/>
    <property type="molecule type" value="Genomic_DNA"/>
</dbReference>
<organism evidence="2 3">
    <name type="scientific">Caenorhabditis nigoni</name>
    <dbReference type="NCBI Taxonomy" id="1611254"/>
    <lineage>
        <taxon>Eukaryota</taxon>
        <taxon>Metazoa</taxon>
        <taxon>Ecdysozoa</taxon>
        <taxon>Nematoda</taxon>
        <taxon>Chromadorea</taxon>
        <taxon>Rhabditida</taxon>
        <taxon>Rhabditina</taxon>
        <taxon>Rhabditomorpha</taxon>
        <taxon>Rhabditoidea</taxon>
        <taxon>Rhabditidae</taxon>
        <taxon>Peloderinae</taxon>
        <taxon>Caenorhabditis</taxon>
    </lineage>
</organism>
<dbReference type="OrthoDB" id="5779160at2759"/>
<keyword evidence="3" id="KW-1185">Reference proteome</keyword>
<dbReference type="STRING" id="1611254.A0A2G5SM32"/>
<dbReference type="AlphaFoldDB" id="A0A2G5SM32"/>
<accession>A0A2G5SM32</accession>
<sequence length="139" mass="16041">MKTIALASILLVIGLSEQLRDPRCFPPTNFYRTPECVHDSISENPNFDCQGGHFVRTAGINMPCSTDHDCMENMEPNEWCNSERNGYQWAASGCHCDLKLKSCIMQRFDRNYNEIQWAFCTPRNRFRCEVSDHCSPPKN</sequence>
<evidence type="ECO:0000256" key="1">
    <source>
        <dbReference type="SAM" id="SignalP"/>
    </source>
</evidence>
<reference evidence="3" key="1">
    <citation type="submission" date="2017-10" db="EMBL/GenBank/DDBJ databases">
        <title>Rapid genome shrinkage in a self-fertile nematode reveals novel sperm competition proteins.</title>
        <authorList>
            <person name="Yin D."/>
            <person name="Schwarz E.M."/>
            <person name="Thomas C.G."/>
            <person name="Felde R.L."/>
            <person name="Korf I.F."/>
            <person name="Cutter A.D."/>
            <person name="Schartner C.M."/>
            <person name="Ralston E.J."/>
            <person name="Meyer B.J."/>
            <person name="Haag E.S."/>
        </authorList>
    </citation>
    <scope>NUCLEOTIDE SEQUENCE [LARGE SCALE GENOMIC DNA]</scope>
    <source>
        <strain evidence="3">JU1422</strain>
    </source>
</reference>
<feature type="chain" id="PRO_5013868965" description="DUF19 domain-containing protein" evidence="1">
    <location>
        <begin position="19"/>
        <end position="139"/>
    </location>
</feature>
<gene>
    <name evidence="2" type="primary">Cni-C08A9.10</name>
    <name evidence="2" type="synonym">Cnig_chr_X.g22720</name>
    <name evidence="2" type="ORF">B9Z55_022720</name>
</gene>
<dbReference type="Pfam" id="PF05535">
    <property type="entry name" value="Chromadorea_ALT"/>
    <property type="match status" value="1"/>
</dbReference>
<protein>
    <recommendedName>
        <fullName evidence="4">DUF19 domain-containing protein</fullName>
    </recommendedName>
</protein>
<evidence type="ECO:0008006" key="4">
    <source>
        <dbReference type="Google" id="ProtNLM"/>
    </source>
</evidence>
<dbReference type="InterPro" id="IPR008451">
    <property type="entry name" value="Chromadorea_ALT"/>
</dbReference>
<evidence type="ECO:0000313" key="2">
    <source>
        <dbReference type="EMBL" id="PIC15931.1"/>
    </source>
</evidence>
<keyword evidence="1" id="KW-0732">Signal</keyword>
<dbReference type="Proteomes" id="UP000230233">
    <property type="component" value="Chromosome X"/>
</dbReference>
<name>A0A2G5SM32_9PELO</name>
<feature type="signal peptide" evidence="1">
    <location>
        <begin position="1"/>
        <end position="18"/>
    </location>
</feature>
<proteinExistence type="predicted"/>
<comment type="caution">
    <text evidence="2">The sequence shown here is derived from an EMBL/GenBank/DDBJ whole genome shotgun (WGS) entry which is preliminary data.</text>
</comment>
<evidence type="ECO:0000313" key="3">
    <source>
        <dbReference type="Proteomes" id="UP000230233"/>
    </source>
</evidence>